<evidence type="ECO:0000313" key="2">
    <source>
        <dbReference type="Proteomes" id="UP001500274"/>
    </source>
</evidence>
<dbReference type="EMBL" id="BAAARI010000011">
    <property type="protein sequence ID" value="GAA2577602.1"/>
    <property type="molecule type" value="Genomic_DNA"/>
</dbReference>
<reference evidence="2" key="1">
    <citation type="journal article" date="2019" name="Int. J. Syst. Evol. Microbiol.">
        <title>The Global Catalogue of Microorganisms (GCM) 10K type strain sequencing project: providing services to taxonomists for standard genome sequencing and annotation.</title>
        <authorList>
            <consortium name="The Broad Institute Genomics Platform"/>
            <consortium name="The Broad Institute Genome Sequencing Center for Infectious Disease"/>
            <person name="Wu L."/>
            <person name="Ma J."/>
        </authorList>
    </citation>
    <scope>NUCLEOTIDE SEQUENCE [LARGE SCALE GENOMIC DNA]</scope>
    <source>
        <strain evidence="2">JCM 16365</strain>
    </source>
</reference>
<comment type="caution">
    <text evidence="1">The sequence shown here is derived from an EMBL/GenBank/DDBJ whole genome shotgun (WGS) entry which is preliminary data.</text>
</comment>
<proteinExistence type="predicted"/>
<keyword evidence="2" id="KW-1185">Reference proteome</keyword>
<accession>A0ABP6BTI6</accession>
<protein>
    <submittedName>
        <fullName evidence="1">Uncharacterized protein</fullName>
    </submittedName>
</protein>
<dbReference type="Proteomes" id="UP001500274">
    <property type="component" value="Unassembled WGS sequence"/>
</dbReference>
<gene>
    <name evidence="1" type="ORF">GCM10009862_16140</name>
</gene>
<dbReference type="RefSeq" id="WP_344228436.1">
    <property type="nucleotide sequence ID" value="NZ_BAAARI010000011.1"/>
</dbReference>
<evidence type="ECO:0000313" key="1">
    <source>
        <dbReference type="EMBL" id="GAA2577602.1"/>
    </source>
</evidence>
<sequence length="160" mass="18049">MSITEADRDAAALHLWDEGLVRPEETGRAVIEALIKLGWSPALPETPTNDEIWAARARELAGDLRDADDEALAHTPTTDDERDALANRLDRKYKLFEKLYADHEHETMVLLRDAVAMLRRPSPPTEEQWEYLAEGGEVIRRKVGPWEPVEAAARVGGEER</sequence>
<name>A0ABP6BTI6_9MICO</name>
<organism evidence="1 2">
    <name type="scientific">Microbacterium binotii</name>
    <dbReference type="NCBI Taxonomy" id="462710"/>
    <lineage>
        <taxon>Bacteria</taxon>
        <taxon>Bacillati</taxon>
        <taxon>Actinomycetota</taxon>
        <taxon>Actinomycetes</taxon>
        <taxon>Micrococcales</taxon>
        <taxon>Microbacteriaceae</taxon>
        <taxon>Microbacterium</taxon>
    </lineage>
</organism>